<gene>
    <name evidence="2" type="ORF">SCAR479_05679</name>
</gene>
<feature type="domain" description="Heterokaryon incompatibility" evidence="1">
    <location>
        <begin position="41"/>
        <end position="113"/>
    </location>
</feature>
<organism evidence="2 3">
    <name type="scientific">Seiridium cardinale</name>
    <dbReference type="NCBI Taxonomy" id="138064"/>
    <lineage>
        <taxon>Eukaryota</taxon>
        <taxon>Fungi</taxon>
        <taxon>Dikarya</taxon>
        <taxon>Ascomycota</taxon>
        <taxon>Pezizomycotina</taxon>
        <taxon>Sordariomycetes</taxon>
        <taxon>Xylariomycetidae</taxon>
        <taxon>Amphisphaeriales</taxon>
        <taxon>Sporocadaceae</taxon>
        <taxon>Seiridium</taxon>
    </lineage>
</organism>
<name>A0ABR2XUZ4_9PEZI</name>
<dbReference type="Pfam" id="PF06985">
    <property type="entry name" value="HET"/>
    <property type="match status" value="1"/>
</dbReference>
<dbReference type="PANTHER" id="PTHR33112">
    <property type="entry name" value="DOMAIN PROTEIN, PUTATIVE-RELATED"/>
    <property type="match status" value="1"/>
</dbReference>
<accession>A0ABR2XUZ4</accession>
<evidence type="ECO:0000259" key="1">
    <source>
        <dbReference type="Pfam" id="PF06985"/>
    </source>
</evidence>
<dbReference type="Proteomes" id="UP001465668">
    <property type="component" value="Unassembled WGS sequence"/>
</dbReference>
<dbReference type="PANTHER" id="PTHR33112:SF12">
    <property type="entry name" value="HETEROKARYON INCOMPATIBILITY DOMAIN-CONTAINING PROTEIN"/>
    <property type="match status" value="1"/>
</dbReference>
<reference evidence="2 3" key="1">
    <citation type="submission" date="2024-02" db="EMBL/GenBank/DDBJ databases">
        <title>First draft genome assembly of two strains of Seiridium cardinale.</title>
        <authorList>
            <person name="Emiliani G."/>
            <person name="Scali E."/>
        </authorList>
    </citation>
    <scope>NUCLEOTIDE SEQUENCE [LARGE SCALE GENOMIC DNA]</scope>
    <source>
        <strain evidence="2 3">BM-138-000479</strain>
    </source>
</reference>
<proteinExistence type="predicted"/>
<dbReference type="EMBL" id="JARVKM010000020">
    <property type="protein sequence ID" value="KAK9777631.1"/>
    <property type="molecule type" value="Genomic_DNA"/>
</dbReference>
<comment type="caution">
    <text evidence="2">The sequence shown here is derived from an EMBL/GenBank/DDBJ whole genome shotgun (WGS) entry which is preliminary data.</text>
</comment>
<protein>
    <submittedName>
        <fullName evidence="2">Heterokaryon incompatibility protein-domain-containing protein</fullName>
    </submittedName>
</protein>
<keyword evidence="3" id="KW-1185">Reference proteome</keyword>
<dbReference type="InterPro" id="IPR010730">
    <property type="entry name" value="HET"/>
</dbReference>
<evidence type="ECO:0000313" key="3">
    <source>
        <dbReference type="Proteomes" id="UP001465668"/>
    </source>
</evidence>
<sequence length="461" mass="51893">MQLPPTTSENNKYGLARRLAHVNRYQENEDHQKIRIEVSEGVEISQMDRIFGNAAVTMVAADGENVNFGLAGSTTPRAHDQLARNINDLVVMLPIRYQTHLGLWDTRGWTMQEKLLSPRLLIFSGGYVSFYCEHGVYREDMSADQAGDVMPQITPIERLVEREEQSWSLTRCWDGSFKNSSSPFFRKYSRLLEEYTGRTMKRSEDILSGVQGLFNVLETLGKDQPHGLLQDGLSTISGIPEEYLDLCILWQPPASTNINLSRRITNERFPSWSWNGWQTGCSPRMTDAGSRVLRPGIRFDEPFSVFTNDDGSSRKILANNSTAEERMRPLLMWYKPRDTPKKTSSPFISQRTEKVDGLTHRGRGQYANKGNNLSSTTTITNGHNGSSPEQIGQDVVPVNGHGLGIAIENAEAREQFLRNAFQGIDTPVMVPFDLEPSRHLLCQTQVAAFRIGSLEHKAATI</sequence>
<evidence type="ECO:0000313" key="2">
    <source>
        <dbReference type="EMBL" id="KAK9777631.1"/>
    </source>
</evidence>